<accession>A0AAW9PUC4</accession>
<evidence type="ECO:0000313" key="2">
    <source>
        <dbReference type="Proteomes" id="UP001333818"/>
    </source>
</evidence>
<dbReference type="EMBL" id="JAZBJZ010000015">
    <property type="protein sequence ID" value="MEE3716267.1"/>
    <property type="molecule type" value="Genomic_DNA"/>
</dbReference>
<keyword evidence="2" id="KW-1185">Reference proteome</keyword>
<dbReference type="RefSeq" id="WP_330482694.1">
    <property type="nucleotide sequence ID" value="NZ_JAZBJZ010000015.1"/>
</dbReference>
<reference evidence="1" key="1">
    <citation type="submission" date="2024-01" db="EMBL/GenBank/DDBJ databases">
        <title>Bank of Algae and Cyanobacteria of the Azores (BACA) strain genomes.</title>
        <authorList>
            <person name="Luz R."/>
            <person name="Cordeiro R."/>
            <person name="Fonseca A."/>
            <person name="Goncalves V."/>
        </authorList>
    </citation>
    <scope>NUCLEOTIDE SEQUENCE</scope>
    <source>
        <strain evidence="1">BACA0141</strain>
    </source>
</reference>
<protein>
    <submittedName>
        <fullName evidence="1">Uncharacterized protein</fullName>
    </submittedName>
</protein>
<evidence type="ECO:0000313" key="1">
    <source>
        <dbReference type="EMBL" id="MEE3716267.1"/>
    </source>
</evidence>
<sequence>MTKPITYYLHLSEITARELETLSIQEKLALAKGLIELSQEEVRNREKR</sequence>
<dbReference type="AlphaFoldDB" id="A0AAW9PUC4"/>
<gene>
    <name evidence="1" type="ORF">V2H45_05865</name>
</gene>
<proteinExistence type="predicted"/>
<comment type="caution">
    <text evidence="1">The sequence shown here is derived from an EMBL/GenBank/DDBJ whole genome shotgun (WGS) entry which is preliminary data.</text>
</comment>
<name>A0AAW9PUC4_9CYAN</name>
<organism evidence="1 2">
    <name type="scientific">Tumidithrix elongata BACA0141</name>
    <dbReference type="NCBI Taxonomy" id="2716417"/>
    <lineage>
        <taxon>Bacteria</taxon>
        <taxon>Bacillati</taxon>
        <taxon>Cyanobacteriota</taxon>
        <taxon>Cyanophyceae</taxon>
        <taxon>Pseudanabaenales</taxon>
        <taxon>Pseudanabaenaceae</taxon>
        <taxon>Tumidithrix</taxon>
        <taxon>Tumidithrix elongata</taxon>
    </lineage>
</organism>
<dbReference type="Proteomes" id="UP001333818">
    <property type="component" value="Unassembled WGS sequence"/>
</dbReference>